<reference evidence="1 2" key="1">
    <citation type="journal article" date="2018" name="PLoS ONE">
        <title>The draft genome of Kipferlia bialata reveals reductive genome evolution in fornicate parasites.</title>
        <authorList>
            <person name="Tanifuji G."/>
            <person name="Takabayashi S."/>
            <person name="Kume K."/>
            <person name="Takagi M."/>
            <person name="Nakayama T."/>
            <person name="Kamikawa R."/>
            <person name="Inagaki Y."/>
            <person name="Hashimoto T."/>
        </authorList>
    </citation>
    <scope>NUCLEOTIDE SEQUENCE [LARGE SCALE GENOMIC DNA]</scope>
    <source>
        <strain evidence="1">NY0173</strain>
    </source>
</reference>
<evidence type="ECO:0000313" key="2">
    <source>
        <dbReference type="Proteomes" id="UP000265618"/>
    </source>
</evidence>
<organism evidence="1 2">
    <name type="scientific">Kipferlia bialata</name>
    <dbReference type="NCBI Taxonomy" id="797122"/>
    <lineage>
        <taxon>Eukaryota</taxon>
        <taxon>Metamonada</taxon>
        <taxon>Carpediemonas-like organisms</taxon>
        <taxon>Kipferlia</taxon>
    </lineage>
</organism>
<keyword evidence="2" id="KW-1185">Reference proteome</keyword>
<protein>
    <submittedName>
        <fullName evidence="1">Uncharacterized protein</fullName>
    </submittedName>
</protein>
<dbReference type="EMBL" id="BDIP01000039">
    <property type="protein sequence ID" value="GCA61977.1"/>
    <property type="molecule type" value="Genomic_DNA"/>
</dbReference>
<gene>
    <name evidence="1" type="ORF">KIPB_000337</name>
</gene>
<comment type="caution">
    <text evidence="1">The sequence shown here is derived from an EMBL/GenBank/DDBJ whole genome shotgun (WGS) entry which is preliminary data.</text>
</comment>
<accession>A0A391NI24</accession>
<proteinExistence type="predicted"/>
<evidence type="ECO:0000313" key="1">
    <source>
        <dbReference type="EMBL" id="GCA61977.1"/>
    </source>
</evidence>
<dbReference type="Proteomes" id="UP000265618">
    <property type="component" value="Unassembled WGS sequence"/>
</dbReference>
<feature type="non-terminal residue" evidence="1">
    <location>
        <position position="1"/>
    </location>
</feature>
<sequence>MAELKNDEVKACLQKLATHELENSCTVPLQSS</sequence>
<dbReference type="AlphaFoldDB" id="A0A391NI24"/>
<name>A0A391NI24_9EUKA</name>